<reference evidence="1 2" key="1">
    <citation type="journal article" date="2017" name="Antonie Van Leeuwenhoek">
        <title>Rhizobium rhizosphaerae sp. nov., a novel species isolated from rice rhizosphere.</title>
        <authorList>
            <person name="Zhao J.J."/>
            <person name="Zhang J."/>
            <person name="Zhang R.J."/>
            <person name="Zhang C.W."/>
            <person name="Yin H.Q."/>
            <person name="Zhang X.X."/>
        </authorList>
    </citation>
    <scope>NUCLEOTIDE SEQUENCE [LARGE SCALE GENOMIC DNA]</scope>
    <source>
        <strain evidence="1 2">BSs20135</strain>
    </source>
</reference>
<protein>
    <submittedName>
        <fullName evidence="1">Uncharacterized protein</fullName>
    </submittedName>
</protein>
<dbReference type="Proteomes" id="UP000006327">
    <property type="component" value="Unassembled WGS sequence"/>
</dbReference>
<name>K6XI80_9ALTE</name>
<gene>
    <name evidence="1" type="ORF">GARC_3376</name>
</gene>
<evidence type="ECO:0000313" key="1">
    <source>
        <dbReference type="EMBL" id="GAC20334.1"/>
    </source>
</evidence>
<organism evidence="1 2">
    <name type="scientific">Paraglaciecola arctica BSs20135</name>
    <dbReference type="NCBI Taxonomy" id="493475"/>
    <lineage>
        <taxon>Bacteria</taxon>
        <taxon>Pseudomonadati</taxon>
        <taxon>Pseudomonadota</taxon>
        <taxon>Gammaproteobacteria</taxon>
        <taxon>Alteromonadales</taxon>
        <taxon>Alteromonadaceae</taxon>
        <taxon>Paraglaciecola</taxon>
    </lineage>
</organism>
<proteinExistence type="predicted"/>
<sequence>MDGQQLVPPRNVKVKRVSNRIFTRKGKELSIYQDALAQLYSSSFGRVCAIFRS</sequence>
<dbReference type="STRING" id="493475.GARC_3376"/>
<dbReference type="AlphaFoldDB" id="K6XI80"/>
<dbReference type="EMBL" id="BAEO01000051">
    <property type="protein sequence ID" value="GAC20334.1"/>
    <property type="molecule type" value="Genomic_DNA"/>
</dbReference>
<evidence type="ECO:0000313" key="2">
    <source>
        <dbReference type="Proteomes" id="UP000006327"/>
    </source>
</evidence>
<comment type="caution">
    <text evidence="1">The sequence shown here is derived from an EMBL/GenBank/DDBJ whole genome shotgun (WGS) entry which is preliminary data.</text>
</comment>
<keyword evidence="2" id="KW-1185">Reference proteome</keyword>
<accession>K6XI80</accession>